<reference evidence="1 2" key="1">
    <citation type="submission" date="2020-12" db="EMBL/GenBank/DDBJ databases">
        <title>De novo assembly of Tibetan sheep genome.</title>
        <authorList>
            <person name="Li X."/>
        </authorList>
    </citation>
    <scope>NUCLEOTIDE SEQUENCE [LARGE SCALE GENOMIC DNA]</scope>
    <source>
        <tissue evidence="1">Heart</tissue>
    </source>
</reference>
<proteinExistence type="predicted"/>
<gene>
    <name evidence="1" type="ORF">JEQ12_002166</name>
</gene>
<accession>A0A836A2L8</accession>
<dbReference type="EMBL" id="JAEMGP010000010">
    <property type="protein sequence ID" value="KAG5204190.1"/>
    <property type="molecule type" value="Genomic_DNA"/>
</dbReference>
<comment type="caution">
    <text evidence="1">The sequence shown here is derived from an EMBL/GenBank/DDBJ whole genome shotgun (WGS) entry which is preliminary data.</text>
</comment>
<dbReference type="Proteomes" id="UP000664991">
    <property type="component" value="Unassembled WGS sequence"/>
</dbReference>
<organism evidence="1 2">
    <name type="scientific">Ovis aries</name>
    <name type="common">Sheep</name>
    <dbReference type="NCBI Taxonomy" id="9940"/>
    <lineage>
        <taxon>Eukaryota</taxon>
        <taxon>Metazoa</taxon>
        <taxon>Chordata</taxon>
        <taxon>Craniata</taxon>
        <taxon>Vertebrata</taxon>
        <taxon>Euteleostomi</taxon>
        <taxon>Mammalia</taxon>
        <taxon>Eutheria</taxon>
        <taxon>Laurasiatheria</taxon>
        <taxon>Artiodactyla</taxon>
        <taxon>Ruminantia</taxon>
        <taxon>Pecora</taxon>
        <taxon>Bovidae</taxon>
        <taxon>Caprinae</taxon>
        <taxon>Ovis</taxon>
    </lineage>
</organism>
<protein>
    <submittedName>
        <fullName evidence="1">Uncharacterized protein</fullName>
    </submittedName>
</protein>
<evidence type="ECO:0000313" key="1">
    <source>
        <dbReference type="EMBL" id="KAG5204190.1"/>
    </source>
</evidence>
<sequence length="87" mass="9710">MTDMRSKSQFWAFGGTSGKSSVLFWVCRDEHSELQRVSLPEEELLLKLPQETCDSTSSATPIGTNTELMSETLPHPVTTMSMKISSR</sequence>
<dbReference type="AlphaFoldDB" id="A0A836A2L8"/>
<name>A0A836A2L8_SHEEP</name>
<evidence type="ECO:0000313" key="2">
    <source>
        <dbReference type="Proteomes" id="UP000664991"/>
    </source>
</evidence>